<gene>
    <name evidence="2" type="ORF">CHF27_001050</name>
</gene>
<dbReference type="OrthoDB" id="1757750at2"/>
<evidence type="ECO:0000256" key="1">
    <source>
        <dbReference type="SAM" id="Phobius"/>
    </source>
</evidence>
<accession>A0A371IWG1</accession>
<sequence>MSYKNNGFTSIECIVSLSIICVAVYMVSTSIYSSYNLVNSNEKNIEMLNIAKTYIEDMKYFVRNNNIEQEKYCNLKEYEGYKIETSIEKSEDYYRCYKIDVKVKLNVKSMELSSYITK</sequence>
<keyword evidence="1" id="KW-0812">Transmembrane</keyword>
<keyword evidence="3" id="KW-1185">Reference proteome</keyword>
<keyword evidence="1" id="KW-0472">Membrane</keyword>
<comment type="caution">
    <text evidence="2">The sequence shown here is derived from an EMBL/GenBank/DDBJ whole genome shotgun (WGS) entry which is preliminary data.</text>
</comment>
<evidence type="ECO:0000313" key="3">
    <source>
        <dbReference type="Proteomes" id="UP000243494"/>
    </source>
</evidence>
<reference evidence="2 3" key="1">
    <citation type="journal article" date="2017" name="Genome Announc.">
        <title>Draft Genome Sequence of Romboutsia maritimum sp. nov. Strain CCRI-22766(T), Isolated from Coastal Estuarine Mud.</title>
        <authorList>
            <person name="Maheux A.F."/>
            <person name="Boudreau D.K."/>
            <person name="Berube E."/>
            <person name="Boissinot M."/>
            <person name="Raymond F."/>
            <person name="Brodeur S."/>
            <person name="Corbeil J."/>
            <person name="Brightwell G."/>
            <person name="Broda D."/>
            <person name="Omar R.F."/>
            <person name="Bergeron M.G."/>
        </authorList>
    </citation>
    <scope>NUCLEOTIDE SEQUENCE [LARGE SCALE GENOMIC DNA]</scope>
    <source>
        <strain evidence="2 3">CCRI-22766</strain>
    </source>
</reference>
<protein>
    <submittedName>
        <fullName evidence="2">Type II secretion system protein</fullName>
    </submittedName>
</protein>
<dbReference type="Proteomes" id="UP000243494">
    <property type="component" value="Unassembled WGS sequence"/>
</dbReference>
<evidence type="ECO:0000313" key="2">
    <source>
        <dbReference type="EMBL" id="RDY24815.1"/>
    </source>
</evidence>
<keyword evidence="1" id="KW-1133">Transmembrane helix</keyword>
<feature type="transmembrane region" description="Helical" evidence="1">
    <location>
        <begin position="6"/>
        <end position="27"/>
    </location>
</feature>
<dbReference type="AlphaFoldDB" id="A0A371IWG1"/>
<name>A0A371IWG1_9FIRM</name>
<organism evidence="2 3">
    <name type="scientific">Romboutsia maritimum</name>
    <dbReference type="NCBI Taxonomy" id="2020948"/>
    <lineage>
        <taxon>Bacteria</taxon>
        <taxon>Bacillati</taxon>
        <taxon>Bacillota</taxon>
        <taxon>Clostridia</taxon>
        <taxon>Peptostreptococcales</taxon>
        <taxon>Peptostreptococcaceae</taxon>
        <taxon>Romboutsia</taxon>
    </lineage>
</organism>
<proteinExistence type="predicted"/>
<dbReference type="RefSeq" id="WP_095404826.1">
    <property type="nucleotide sequence ID" value="NZ_NOJZ02000001.1"/>
</dbReference>
<dbReference type="EMBL" id="NOJZ02000001">
    <property type="protein sequence ID" value="RDY24815.1"/>
    <property type="molecule type" value="Genomic_DNA"/>
</dbReference>